<evidence type="ECO:0000256" key="9">
    <source>
        <dbReference type="RuleBase" id="RU004395"/>
    </source>
</evidence>
<comment type="subunit">
    <text evidence="8">Homotrimer.</text>
</comment>
<feature type="binding site" evidence="8">
    <location>
        <begin position="10"/>
        <end position="12"/>
    </location>
    <ligand>
        <name>4-CDP-2-C-methyl-D-erythritol 2-phosphate</name>
        <dbReference type="ChEBI" id="CHEBI:57919"/>
    </ligand>
</feature>
<dbReference type="EMBL" id="BLAX01000001">
    <property type="protein sequence ID" value="GET33284.1"/>
    <property type="molecule type" value="Genomic_DNA"/>
</dbReference>
<dbReference type="SUPFAM" id="SSF69765">
    <property type="entry name" value="IpsF-like"/>
    <property type="match status" value="1"/>
</dbReference>
<feature type="site" description="Transition state stabilizer" evidence="8">
    <location>
        <position position="36"/>
    </location>
</feature>
<evidence type="ECO:0000259" key="10">
    <source>
        <dbReference type="Pfam" id="PF02542"/>
    </source>
</evidence>
<feature type="binding site" evidence="8">
    <location>
        <begin position="134"/>
        <end position="137"/>
    </location>
    <ligand>
        <name>4-CDP-2-C-methyl-D-erythritol 2-phosphate</name>
        <dbReference type="ChEBI" id="CHEBI:57919"/>
    </ligand>
</feature>
<feature type="binding site" evidence="8">
    <location>
        <position position="144"/>
    </location>
    <ligand>
        <name>4-CDP-2-C-methyl-D-erythritol 2-phosphate</name>
        <dbReference type="ChEBI" id="CHEBI:57919"/>
    </ligand>
</feature>
<evidence type="ECO:0000313" key="12">
    <source>
        <dbReference type="Proteomes" id="UP000391834"/>
    </source>
</evidence>
<dbReference type="InterPro" id="IPR036571">
    <property type="entry name" value="MECDP_synthase_sf"/>
</dbReference>
<evidence type="ECO:0000256" key="4">
    <source>
        <dbReference type="ARBA" id="ARBA00012579"/>
    </source>
</evidence>
<accession>A0A5M4AZR3</accession>
<proteinExistence type="inferred from homology"/>
<keyword evidence="5 8" id="KW-0479">Metal-binding</keyword>
<feature type="domain" description="2-C-methyl-D-erythritol 2,4-cyclodiphosphate synthase" evidence="10">
    <location>
        <begin position="4"/>
        <end position="156"/>
    </location>
</feature>
<dbReference type="NCBIfam" id="TIGR00151">
    <property type="entry name" value="ispF"/>
    <property type="match status" value="1"/>
</dbReference>
<comment type="caution">
    <text evidence="8">Lacks conserved residue(s) required for the propagation of feature annotation.</text>
</comment>
<evidence type="ECO:0000256" key="2">
    <source>
        <dbReference type="ARBA" id="ARBA00004709"/>
    </source>
</evidence>
<evidence type="ECO:0000256" key="3">
    <source>
        <dbReference type="ARBA" id="ARBA00008480"/>
    </source>
</evidence>
<dbReference type="RefSeq" id="WP_025864317.1">
    <property type="nucleotide sequence ID" value="NZ_BLAX01000001.1"/>
</dbReference>
<dbReference type="PANTHER" id="PTHR43181">
    <property type="entry name" value="2-C-METHYL-D-ERYTHRITOL 2,4-CYCLODIPHOSPHATE SYNTHASE, CHLOROPLASTIC"/>
    <property type="match status" value="1"/>
</dbReference>
<feature type="binding site" evidence="8">
    <location>
        <position position="44"/>
    </location>
    <ligand>
        <name>a divalent metal cation</name>
        <dbReference type="ChEBI" id="CHEBI:60240"/>
    </ligand>
</feature>
<sequence>MAYRVGLGYDVHRLAEGEELWLGGVRIPHYKGTVAHSDGDVLLHAISDAMLGAARLRDIGFHFPDTSEEFKNADSKMLMAEAYRLVREKGYQIVNIDSTIAAQKPKLMPFITMMEQKIAEVLEIDEESVAVKATTTEGLGPEGREESISVQAVVLLQKQIS</sequence>
<evidence type="ECO:0000256" key="6">
    <source>
        <dbReference type="ARBA" id="ARBA00023229"/>
    </source>
</evidence>
<feature type="binding site" evidence="8">
    <location>
        <begin position="58"/>
        <end position="60"/>
    </location>
    <ligand>
        <name>4-CDP-2-C-methyl-D-erythritol 2-phosphate</name>
        <dbReference type="ChEBI" id="CHEBI:57919"/>
    </ligand>
</feature>
<evidence type="ECO:0000313" key="11">
    <source>
        <dbReference type="EMBL" id="GET33284.1"/>
    </source>
</evidence>
<keyword evidence="7 8" id="KW-0456">Lyase</keyword>
<reference evidence="11 12" key="1">
    <citation type="submission" date="2019-10" db="EMBL/GenBank/DDBJ databases">
        <title>Prolixibacter strains distinguished by the presence of nitrate reductase genes were adept at nitrate-dependent anaerobic corrosion of metallic iron and carbon steel.</title>
        <authorList>
            <person name="Iino T."/>
            <person name="Shono N."/>
            <person name="Ito K."/>
            <person name="Nakamura R."/>
            <person name="Sueoka K."/>
            <person name="Harayama S."/>
            <person name="Ohkuma M."/>
        </authorList>
    </citation>
    <scope>NUCLEOTIDE SEQUENCE [LARGE SCALE GENOMIC DNA]</scope>
    <source>
        <strain evidence="11 12">JCM 13498</strain>
    </source>
</reference>
<evidence type="ECO:0000256" key="7">
    <source>
        <dbReference type="ARBA" id="ARBA00023239"/>
    </source>
</evidence>
<feature type="binding site" evidence="8">
    <location>
        <position position="12"/>
    </location>
    <ligand>
        <name>a divalent metal cation</name>
        <dbReference type="ChEBI" id="CHEBI:60240"/>
    </ligand>
</feature>
<name>A0A5M4AZR3_9BACT</name>
<protein>
    <recommendedName>
        <fullName evidence="4 8">2-C-methyl-D-erythritol 2,4-cyclodiphosphate synthase</fullName>
        <shortName evidence="8">MECDP-synthase</shortName>
        <shortName evidence="8">MECPP-synthase</shortName>
        <shortName evidence="8">MECPS</shortName>
        <ecNumber evidence="4 8">4.6.1.12</ecNumber>
    </recommendedName>
</protein>
<dbReference type="UniPathway" id="UPA00056">
    <property type="reaction ID" value="UER00095"/>
</dbReference>
<dbReference type="Proteomes" id="UP000391834">
    <property type="component" value="Unassembled WGS sequence"/>
</dbReference>
<dbReference type="InterPro" id="IPR003526">
    <property type="entry name" value="MECDP_synthase"/>
</dbReference>
<dbReference type="PROSITE" id="PS01350">
    <property type="entry name" value="ISPF"/>
    <property type="match status" value="1"/>
</dbReference>
<dbReference type="GO" id="GO:0008685">
    <property type="term" value="F:2-C-methyl-D-erythritol 2,4-cyclodiphosphate synthase activity"/>
    <property type="evidence" value="ECO:0007669"/>
    <property type="project" value="UniProtKB-UniRule"/>
</dbReference>
<dbReference type="GO" id="GO:0046872">
    <property type="term" value="F:metal ion binding"/>
    <property type="evidence" value="ECO:0007669"/>
    <property type="project" value="UniProtKB-KW"/>
</dbReference>
<comment type="cofactor">
    <cofactor evidence="8">
        <name>a divalent metal cation</name>
        <dbReference type="ChEBI" id="CHEBI:60240"/>
    </cofactor>
    <text evidence="8">Binds 1 divalent metal cation per subunit.</text>
</comment>
<dbReference type="GO" id="GO:0019288">
    <property type="term" value="P:isopentenyl diphosphate biosynthetic process, methylerythritol 4-phosphate pathway"/>
    <property type="evidence" value="ECO:0007669"/>
    <property type="project" value="UniProtKB-UniRule"/>
</dbReference>
<dbReference type="InterPro" id="IPR020555">
    <property type="entry name" value="MECDP_synthase_CS"/>
</dbReference>
<comment type="caution">
    <text evidence="11">The sequence shown here is derived from an EMBL/GenBank/DDBJ whole genome shotgun (WGS) entry which is preliminary data.</text>
</comment>
<gene>
    <name evidence="8 11" type="primary">ispF</name>
    <name evidence="11" type="ORF">PbJCM13498_21470</name>
</gene>
<dbReference type="HAMAP" id="MF_00107">
    <property type="entry name" value="IspF"/>
    <property type="match status" value="1"/>
</dbReference>
<dbReference type="Gene3D" id="3.30.1330.50">
    <property type="entry name" value="2-C-methyl-D-erythritol 2,4-cyclodiphosphate synthase"/>
    <property type="match status" value="1"/>
</dbReference>
<evidence type="ECO:0000256" key="1">
    <source>
        <dbReference type="ARBA" id="ARBA00000200"/>
    </source>
</evidence>
<comment type="function">
    <text evidence="8">Involved in the biosynthesis of isopentenyl diphosphate (IPP) and dimethylallyl diphosphate (DMAPP), two major building blocks of isoprenoid compounds. Catalyzes the conversion of 4-diphosphocytidyl-2-C-methyl-D-erythritol 2-phosphate (CDP-ME2P) to 2-C-methyl-D-erythritol 2,4-cyclodiphosphate (ME-CPP) with a corresponding release of cytidine 5-monophosphate (CMP).</text>
</comment>
<comment type="similarity">
    <text evidence="3 8 9">Belongs to the IspF family.</text>
</comment>
<dbReference type="PANTHER" id="PTHR43181:SF1">
    <property type="entry name" value="2-C-METHYL-D-ERYTHRITOL 2,4-CYCLODIPHOSPHATE SYNTHASE, CHLOROPLASTIC"/>
    <property type="match status" value="1"/>
</dbReference>
<keyword evidence="12" id="KW-1185">Reference proteome</keyword>
<comment type="pathway">
    <text evidence="2 8">Isoprenoid biosynthesis; isopentenyl diphosphate biosynthesis via DXP pathway; isopentenyl diphosphate from 1-deoxy-D-xylulose 5-phosphate: step 4/6.</text>
</comment>
<feature type="binding site" evidence="8">
    <location>
        <position position="10"/>
    </location>
    <ligand>
        <name>a divalent metal cation</name>
        <dbReference type="ChEBI" id="CHEBI:60240"/>
    </ligand>
</feature>
<dbReference type="FunFam" id="3.30.1330.50:FF:000001">
    <property type="entry name" value="2-C-methyl-D-erythritol 2,4-cyclodiphosphate synthase"/>
    <property type="match status" value="1"/>
</dbReference>
<organism evidence="11 12">
    <name type="scientific">Prolixibacter bellariivorans</name>
    <dbReference type="NCBI Taxonomy" id="314319"/>
    <lineage>
        <taxon>Bacteria</taxon>
        <taxon>Pseudomonadati</taxon>
        <taxon>Bacteroidota</taxon>
        <taxon>Bacteroidia</taxon>
        <taxon>Marinilabiliales</taxon>
        <taxon>Prolixibacteraceae</taxon>
        <taxon>Prolixibacter</taxon>
    </lineage>
</organism>
<dbReference type="OrthoDB" id="9804336at2"/>
<keyword evidence="6 8" id="KW-0414">Isoprene biosynthesis</keyword>
<dbReference type="EC" id="4.6.1.12" evidence="4 8"/>
<feature type="site" description="Transition state stabilizer" evidence="8">
    <location>
        <position position="135"/>
    </location>
</feature>
<dbReference type="GO" id="GO:0016114">
    <property type="term" value="P:terpenoid biosynthetic process"/>
    <property type="evidence" value="ECO:0007669"/>
    <property type="project" value="InterPro"/>
</dbReference>
<feature type="binding site" evidence="8">
    <location>
        <begin position="36"/>
        <end position="37"/>
    </location>
    <ligand>
        <name>4-CDP-2-C-methyl-D-erythritol 2-phosphate</name>
        <dbReference type="ChEBI" id="CHEBI:57919"/>
    </ligand>
</feature>
<comment type="catalytic activity">
    <reaction evidence="1 8 9">
        <text>4-CDP-2-C-methyl-D-erythritol 2-phosphate = 2-C-methyl-D-erythritol 2,4-cyclic diphosphate + CMP</text>
        <dbReference type="Rhea" id="RHEA:23864"/>
        <dbReference type="ChEBI" id="CHEBI:57919"/>
        <dbReference type="ChEBI" id="CHEBI:58483"/>
        <dbReference type="ChEBI" id="CHEBI:60377"/>
        <dbReference type="EC" id="4.6.1.12"/>
    </reaction>
</comment>
<evidence type="ECO:0000256" key="5">
    <source>
        <dbReference type="ARBA" id="ARBA00022723"/>
    </source>
</evidence>
<evidence type="ECO:0000256" key="8">
    <source>
        <dbReference type="HAMAP-Rule" id="MF_00107"/>
    </source>
</evidence>
<dbReference type="CDD" id="cd00554">
    <property type="entry name" value="MECDP_synthase"/>
    <property type="match status" value="1"/>
</dbReference>
<dbReference type="AlphaFoldDB" id="A0A5M4AZR3"/>
<dbReference type="Pfam" id="PF02542">
    <property type="entry name" value="YgbB"/>
    <property type="match status" value="1"/>
</dbReference>